<feature type="non-terminal residue" evidence="2">
    <location>
        <position position="1"/>
    </location>
</feature>
<feature type="region of interest" description="Disordered" evidence="1">
    <location>
        <begin position="39"/>
        <end position="61"/>
    </location>
</feature>
<comment type="caution">
    <text evidence="2">The sequence shown here is derived from an EMBL/GenBank/DDBJ whole genome shotgun (WGS) entry which is preliminary data.</text>
</comment>
<gene>
    <name evidence="2" type="ORF">KIPB_011776</name>
</gene>
<protein>
    <submittedName>
        <fullName evidence="2">Uncharacterized protein</fullName>
    </submittedName>
</protein>
<proteinExistence type="predicted"/>
<sequence>MSFEDTVGRNVSRSALVAVSKEERHESLADTRRVIDQLVSGRQDESRSGIELSKRAGQSKS</sequence>
<keyword evidence="3" id="KW-1185">Reference proteome</keyword>
<dbReference type="AlphaFoldDB" id="A0A9K3GNE1"/>
<evidence type="ECO:0000313" key="2">
    <source>
        <dbReference type="EMBL" id="GIQ89337.1"/>
    </source>
</evidence>
<organism evidence="2 3">
    <name type="scientific">Kipferlia bialata</name>
    <dbReference type="NCBI Taxonomy" id="797122"/>
    <lineage>
        <taxon>Eukaryota</taxon>
        <taxon>Metamonada</taxon>
        <taxon>Carpediemonas-like organisms</taxon>
        <taxon>Kipferlia</taxon>
    </lineage>
</organism>
<evidence type="ECO:0000256" key="1">
    <source>
        <dbReference type="SAM" id="MobiDB-lite"/>
    </source>
</evidence>
<dbReference type="EMBL" id="BDIP01004938">
    <property type="protein sequence ID" value="GIQ89337.1"/>
    <property type="molecule type" value="Genomic_DNA"/>
</dbReference>
<evidence type="ECO:0000313" key="3">
    <source>
        <dbReference type="Proteomes" id="UP000265618"/>
    </source>
</evidence>
<feature type="compositionally biased region" description="Basic and acidic residues" evidence="1">
    <location>
        <begin position="42"/>
        <end position="54"/>
    </location>
</feature>
<accession>A0A9K3GNE1</accession>
<name>A0A9K3GNE1_9EUKA</name>
<reference evidence="2 3" key="1">
    <citation type="journal article" date="2018" name="PLoS ONE">
        <title>The draft genome of Kipferlia bialata reveals reductive genome evolution in fornicate parasites.</title>
        <authorList>
            <person name="Tanifuji G."/>
            <person name="Takabayashi S."/>
            <person name="Kume K."/>
            <person name="Takagi M."/>
            <person name="Nakayama T."/>
            <person name="Kamikawa R."/>
            <person name="Inagaki Y."/>
            <person name="Hashimoto T."/>
        </authorList>
    </citation>
    <scope>NUCLEOTIDE SEQUENCE [LARGE SCALE GENOMIC DNA]</scope>
    <source>
        <strain evidence="2">NY0173</strain>
    </source>
</reference>
<dbReference type="Proteomes" id="UP000265618">
    <property type="component" value="Unassembled WGS sequence"/>
</dbReference>